<keyword evidence="7" id="KW-1185">Reference proteome</keyword>
<proteinExistence type="predicted"/>
<dbReference type="EMBL" id="LXQD01000327">
    <property type="protein sequence ID" value="RCJ22252.1"/>
    <property type="molecule type" value="Genomic_DNA"/>
</dbReference>
<dbReference type="InterPro" id="IPR042216">
    <property type="entry name" value="MitoNEET_CISD"/>
</dbReference>
<comment type="caution">
    <text evidence="6">The sequence shown here is derived from an EMBL/GenBank/DDBJ whole genome shotgun (WGS) entry which is preliminary data.</text>
</comment>
<evidence type="ECO:0000256" key="2">
    <source>
        <dbReference type="ARBA" id="ARBA00022723"/>
    </source>
</evidence>
<dbReference type="PANTHER" id="PTHR46491:SF3">
    <property type="entry name" value="CDGSH IRON-SULFUR DOMAIN-CONTAINING PROTEIN 3, MITOCHONDRIAL"/>
    <property type="match status" value="1"/>
</dbReference>
<name>A0A367QGD3_9NOSO</name>
<sequence>MSNEIEEYRGESITIFIHGNRCIHSRNCVLGHPDVFVPNAEGDWIHPDKASSETIAAIAQSCPSGAIAYERLDGGEPESAPEVNIVRIRENGPLAFHAELDIAGDTSSFRATLCRCGASSNKPFCDSSHNKANFQATGEPLSHDSQPLSPRNGLLKIAPSPNGPLLVQGPLEVCTGTGRTVTRTTQTALCRCGASNNKPFCDGSHAKVGFKDA</sequence>
<dbReference type="InterPro" id="IPR018967">
    <property type="entry name" value="FeS-contain_CDGSH-typ"/>
</dbReference>
<keyword evidence="4" id="KW-0411">Iron-sulfur</keyword>
<dbReference type="Pfam" id="PF06902">
    <property type="entry name" value="Fer4_19"/>
    <property type="match status" value="1"/>
</dbReference>
<accession>A0A367QGD3</accession>
<feature type="domain" description="Iron-binding zinc finger CDGSH type" evidence="5">
    <location>
        <begin position="91"/>
        <end position="135"/>
    </location>
</feature>
<dbReference type="Gene3D" id="3.30.70.20">
    <property type="match status" value="1"/>
</dbReference>
<dbReference type="GO" id="GO:0051537">
    <property type="term" value="F:2 iron, 2 sulfur cluster binding"/>
    <property type="evidence" value="ECO:0007669"/>
    <property type="project" value="UniProtKB-KW"/>
</dbReference>
<dbReference type="AlphaFoldDB" id="A0A367QGD3"/>
<dbReference type="InterPro" id="IPR052950">
    <property type="entry name" value="CISD"/>
</dbReference>
<evidence type="ECO:0000313" key="7">
    <source>
        <dbReference type="Proteomes" id="UP000252107"/>
    </source>
</evidence>
<reference evidence="6" key="1">
    <citation type="submission" date="2016-04" db="EMBL/GenBank/DDBJ databases">
        <authorList>
            <person name="Tabuchi Yagui T.R."/>
        </authorList>
    </citation>
    <scope>NUCLEOTIDE SEQUENCE [LARGE SCALE GENOMIC DNA]</scope>
    <source>
        <strain evidence="6">NIES-26</strain>
    </source>
</reference>
<dbReference type="Proteomes" id="UP000252107">
    <property type="component" value="Unassembled WGS sequence"/>
</dbReference>
<evidence type="ECO:0000313" key="6">
    <source>
        <dbReference type="EMBL" id="RCJ22252.1"/>
    </source>
</evidence>
<dbReference type="GO" id="GO:0046872">
    <property type="term" value="F:metal ion binding"/>
    <property type="evidence" value="ECO:0007669"/>
    <property type="project" value="UniProtKB-KW"/>
</dbReference>
<keyword evidence="1" id="KW-0001">2Fe-2S</keyword>
<feature type="domain" description="Iron-binding zinc finger CDGSH type" evidence="5">
    <location>
        <begin position="177"/>
        <end position="211"/>
    </location>
</feature>
<evidence type="ECO:0000256" key="3">
    <source>
        <dbReference type="ARBA" id="ARBA00023004"/>
    </source>
</evidence>
<evidence type="ECO:0000256" key="1">
    <source>
        <dbReference type="ARBA" id="ARBA00022714"/>
    </source>
</evidence>
<keyword evidence="2" id="KW-0479">Metal-binding</keyword>
<evidence type="ECO:0000259" key="5">
    <source>
        <dbReference type="SMART" id="SM00704"/>
    </source>
</evidence>
<evidence type="ECO:0000256" key="4">
    <source>
        <dbReference type="ARBA" id="ARBA00023014"/>
    </source>
</evidence>
<dbReference type="SMART" id="SM00704">
    <property type="entry name" value="ZnF_CDGSH"/>
    <property type="match status" value="2"/>
</dbReference>
<dbReference type="Gene3D" id="3.40.5.90">
    <property type="entry name" value="CDGSH iron-sulfur domain, mitoNEET-type"/>
    <property type="match status" value="2"/>
</dbReference>
<organism evidence="6 7">
    <name type="scientific">Nostoc minutum NIES-26</name>
    <dbReference type="NCBI Taxonomy" id="1844469"/>
    <lineage>
        <taxon>Bacteria</taxon>
        <taxon>Bacillati</taxon>
        <taxon>Cyanobacteriota</taxon>
        <taxon>Cyanophyceae</taxon>
        <taxon>Nostocales</taxon>
        <taxon>Nostocaceae</taxon>
        <taxon>Nostoc</taxon>
    </lineage>
</organism>
<dbReference type="Pfam" id="PF09360">
    <property type="entry name" value="zf-CDGSH"/>
    <property type="match status" value="2"/>
</dbReference>
<dbReference type="GO" id="GO:0005737">
    <property type="term" value="C:cytoplasm"/>
    <property type="evidence" value="ECO:0007669"/>
    <property type="project" value="UniProtKB-ARBA"/>
</dbReference>
<gene>
    <name evidence="6" type="ORF">A6770_30030</name>
</gene>
<dbReference type="PANTHER" id="PTHR46491">
    <property type="entry name" value="CDGSH IRON SULFUR DOMAIN PROTEIN HOMOLOG"/>
    <property type="match status" value="1"/>
</dbReference>
<keyword evidence="3" id="KW-0408">Iron</keyword>
<protein>
    <submittedName>
        <fullName evidence="6">Iron-binding protein</fullName>
    </submittedName>
</protein>
<dbReference type="InterPro" id="IPR010693">
    <property type="entry name" value="Divergent_4Fe-4S_mono-cluster"/>
</dbReference>